<keyword evidence="2" id="KW-1185">Reference proteome</keyword>
<reference evidence="1 2" key="1">
    <citation type="submission" date="2015-11" db="EMBL/GenBank/DDBJ databases">
        <title>Description and complete genome sequence of a novel strain predominating in hypersaline microbial mats and representing a new family of the Bacteriodetes phylum.</title>
        <authorList>
            <person name="Spring S."/>
            <person name="Bunk B."/>
            <person name="Sproer C."/>
            <person name="Klenk H.-P."/>
        </authorList>
    </citation>
    <scope>NUCLEOTIDE SEQUENCE [LARGE SCALE GENOMIC DNA]</scope>
    <source>
        <strain evidence="1 2">L21-Spi-D4</strain>
    </source>
</reference>
<protein>
    <submittedName>
        <fullName evidence="1">Uncharacterized protein</fullName>
    </submittedName>
</protein>
<accession>A0A0S2HY90</accession>
<dbReference type="STRING" id="1307839.L21SP5_01276"/>
<dbReference type="AlphaFoldDB" id="A0A0S2HY90"/>
<dbReference type="OrthoDB" id="1158385at2"/>
<evidence type="ECO:0000313" key="2">
    <source>
        <dbReference type="Proteomes" id="UP000064893"/>
    </source>
</evidence>
<dbReference type="RefSeq" id="WP_057952441.1">
    <property type="nucleotide sequence ID" value="NZ_CP013118.1"/>
</dbReference>
<name>A0A0S2HY90_9BACT</name>
<evidence type="ECO:0000313" key="1">
    <source>
        <dbReference type="EMBL" id="ALO14930.1"/>
    </source>
</evidence>
<dbReference type="KEGG" id="blq:L21SP5_01276"/>
<organism evidence="1 2">
    <name type="scientific">Salinivirga cyanobacteriivorans</name>
    <dbReference type="NCBI Taxonomy" id="1307839"/>
    <lineage>
        <taxon>Bacteria</taxon>
        <taxon>Pseudomonadati</taxon>
        <taxon>Bacteroidota</taxon>
        <taxon>Bacteroidia</taxon>
        <taxon>Bacteroidales</taxon>
        <taxon>Salinivirgaceae</taxon>
        <taxon>Salinivirga</taxon>
    </lineage>
</organism>
<dbReference type="EMBL" id="CP013118">
    <property type="protein sequence ID" value="ALO14930.1"/>
    <property type="molecule type" value="Genomic_DNA"/>
</dbReference>
<dbReference type="Proteomes" id="UP000064893">
    <property type="component" value="Chromosome"/>
</dbReference>
<sequence>MEFYNKTDQKIHWLCQPIAKANRTFVRAKKDDSHTNLYFDPLSNRILGRWIDTGKGKVILGLNLTKQTYEWLNDKLIPIAAVAYATKKMDEIETEIAESLMILGISPDGYKDPMHYKIPEYDFINEAVELINAENISQWTHFRKLANETCQLVLGHLQIEKEIRIWPHHFDTGIYIEPNDDLGIGFGLAMEDDMVEAPYFYLTGYSKTGKINYLNLPDISPARWELNENWEGAVLPINTLEDTPYKSFQKTLIDYLNKSLEWYLQMRIE</sequence>
<gene>
    <name evidence="1" type="ORF">L21SP5_01276</name>
</gene>
<proteinExistence type="predicted"/>